<dbReference type="eggNOG" id="COG0773">
    <property type="taxonomic scope" value="Bacteria"/>
</dbReference>
<keyword evidence="6 14" id="KW-0132">Cell division</keyword>
<evidence type="ECO:0000313" key="18">
    <source>
        <dbReference type="EMBL" id="ADN02166.1"/>
    </source>
</evidence>
<keyword evidence="11 14" id="KW-0131">Cell cycle</keyword>
<dbReference type="InterPro" id="IPR036615">
    <property type="entry name" value="Mur_ligase_C_dom_sf"/>
</dbReference>
<feature type="domain" description="Mur ligase central" evidence="17">
    <location>
        <begin position="117"/>
        <end position="298"/>
    </location>
</feature>
<dbReference type="Pfam" id="PF01225">
    <property type="entry name" value="Mur_ligase"/>
    <property type="match status" value="1"/>
</dbReference>
<evidence type="ECO:0000256" key="1">
    <source>
        <dbReference type="ARBA" id="ARBA00004496"/>
    </source>
</evidence>
<feature type="domain" description="Mur ligase C-terminal" evidence="16">
    <location>
        <begin position="335"/>
        <end position="465"/>
    </location>
</feature>
<evidence type="ECO:0000256" key="13">
    <source>
        <dbReference type="ARBA" id="ARBA00047833"/>
    </source>
</evidence>
<dbReference type="Gene3D" id="3.40.50.720">
    <property type="entry name" value="NAD(P)-binding Rossmann-like Domain"/>
    <property type="match status" value="1"/>
</dbReference>
<evidence type="ECO:0000256" key="3">
    <source>
        <dbReference type="ARBA" id="ARBA00012211"/>
    </source>
</evidence>
<dbReference type="Gene3D" id="3.40.1190.10">
    <property type="entry name" value="Mur-like, catalytic domain"/>
    <property type="match status" value="1"/>
</dbReference>
<dbReference type="SUPFAM" id="SSF53244">
    <property type="entry name" value="MurD-like peptide ligases, peptide-binding domain"/>
    <property type="match status" value="1"/>
</dbReference>
<evidence type="ECO:0000256" key="8">
    <source>
        <dbReference type="ARBA" id="ARBA00022840"/>
    </source>
</evidence>
<dbReference type="HAMAP" id="MF_00046">
    <property type="entry name" value="MurC"/>
    <property type="match status" value="1"/>
</dbReference>
<dbReference type="InterPro" id="IPR000713">
    <property type="entry name" value="Mur_ligase_N"/>
</dbReference>
<proteinExistence type="inferred from homology"/>
<dbReference type="NCBIfam" id="TIGR01082">
    <property type="entry name" value="murC"/>
    <property type="match status" value="1"/>
</dbReference>
<evidence type="ECO:0000256" key="6">
    <source>
        <dbReference type="ARBA" id="ARBA00022618"/>
    </source>
</evidence>
<evidence type="ECO:0000256" key="9">
    <source>
        <dbReference type="ARBA" id="ARBA00022960"/>
    </source>
</evidence>
<dbReference type="EC" id="6.3.2.8" evidence="3 14"/>
<dbReference type="RefSeq" id="WP_013314007.1">
    <property type="nucleotide sequence ID" value="NC_014484.1"/>
</dbReference>
<reference key="1">
    <citation type="submission" date="2009-08" db="EMBL/GenBank/DDBJ databases">
        <title>The genome sequence of Spirochaeta thermophila DSM6192.</title>
        <authorList>
            <person name="Angelov A."/>
            <person name="Mientus M."/>
            <person name="Wittenberg S."/>
            <person name="Lehmann R."/>
            <person name="Liesegang H."/>
            <person name="Daniel R."/>
            <person name="Liebl W."/>
        </authorList>
    </citation>
    <scope>NUCLEOTIDE SEQUENCE</scope>
    <source>
        <strain>DSM 6192</strain>
    </source>
</reference>
<evidence type="ECO:0000259" key="15">
    <source>
        <dbReference type="Pfam" id="PF01225"/>
    </source>
</evidence>
<evidence type="ECO:0000256" key="4">
    <source>
        <dbReference type="ARBA" id="ARBA00022490"/>
    </source>
</evidence>
<comment type="function">
    <text evidence="14">Cell wall formation.</text>
</comment>
<dbReference type="Pfam" id="PF02875">
    <property type="entry name" value="Mur_ligase_C"/>
    <property type="match status" value="1"/>
</dbReference>
<evidence type="ECO:0000256" key="2">
    <source>
        <dbReference type="ARBA" id="ARBA00004752"/>
    </source>
</evidence>
<comment type="similarity">
    <text evidence="14">Belongs to the MurCDEF family.</text>
</comment>
<keyword evidence="9 14" id="KW-0133">Cell shape</keyword>
<evidence type="ECO:0000256" key="14">
    <source>
        <dbReference type="HAMAP-Rule" id="MF_00046"/>
    </source>
</evidence>
<dbReference type="UniPathway" id="UPA00219"/>
<comment type="subcellular location">
    <subcellularLocation>
        <location evidence="1 14">Cytoplasm</location>
    </subcellularLocation>
</comment>
<keyword evidence="7 14" id="KW-0547">Nucleotide-binding</keyword>
<dbReference type="KEGG" id="sta:STHERM_c12250"/>
<dbReference type="InterPro" id="IPR036565">
    <property type="entry name" value="Mur-like_cat_sf"/>
</dbReference>
<dbReference type="GO" id="GO:0008763">
    <property type="term" value="F:UDP-N-acetylmuramate-L-alanine ligase activity"/>
    <property type="evidence" value="ECO:0007669"/>
    <property type="project" value="UniProtKB-UniRule"/>
</dbReference>
<evidence type="ECO:0000256" key="11">
    <source>
        <dbReference type="ARBA" id="ARBA00023306"/>
    </source>
</evidence>
<dbReference type="PANTHER" id="PTHR43445:SF3">
    <property type="entry name" value="UDP-N-ACETYLMURAMATE--L-ALANINE LIGASE"/>
    <property type="match status" value="1"/>
</dbReference>
<dbReference type="InterPro" id="IPR013221">
    <property type="entry name" value="Mur_ligase_cen"/>
</dbReference>
<dbReference type="Pfam" id="PF08245">
    <property type="entry name" value="Mur_ligase_M"/>
    <property type="match status" value="1"/>
</dbReference>
<organism evidence="18 19">
    <name type="scientific">Winmispira thermophila (strain ATCC 49972 / DSM 6192 / RI 19.B1)</name>
    <name type="common">Spirochaeta thermophila</name>
    <dbReference type="NCBI Taxonomy" id="665571"/>
    <lineage>
        <taxon>Bacteria</taxon>
        <taxon>Pseudomonadati</taxon>
        <taxon>Spirochaetota</taxon>
        <taxon>Spirochaetia</taxon>
        <taxon>Winmispirales</taxon>
        <taxon>Winmispiraceae</taxon>
        <taxon>Winmispira</taxon>
    </lineage>
</organism>
<sequence>MELFSPEGLASARLFFVGIKGTGMTALAELFSAAGAVIEGSDVDDIFYTDEILSSLGIPVHDFSPHHLHAPWHALIHSAAYPPTHPQLAEAARLGIPCYSYPRALGAYSTHFRSAGIAGVHGKTSTTALAGTLLRALSLPAATLTGSAVPLWGGRATLTHPAPRYFVAETCEYRRHFLHFSPTWIVLTSVEEDHLDYYPTYEDIFAAFLEYARLLPPHGALVYCADQPGAARLAHTLAAERPELTLIPYGRTAPGPFRITAVHQHPGGQTARLAAGLSFTLHVPGTHMLLNAAAALALISLIAQDAGRAPSPEALLTEYGPTLQDALASYTGTRRRSEVVGEACGILFLDDYGHHPTAIRATLEGYRSFYPGRRIILDFMSHTYSRTAALLHEFARSFEPADIVILHKIYASAREKAGAVTGEDLYRAAKAVHPRVHYFHEIMDAFEYCTRLLGPGDLFITMGAGDNWKLGRALYRHYAAQEGATPCEA</sequence>
<dbReference type="EMBL" id="CP001698">
    <property type="protein sequence ID" value="ADN02166.1"/>
    <property type="molecule type" value="Genomic_DNA"/>
</dbReference>
<reference evidence="18 19" key="2">
    <citation type="journal article" date="2010" name="J. Bacteriol.">
        <title>Genome sequence of the polysaccharide-degrading, thermophilic anaerobe Spirochaeta thermophila DSM 6192.</title>
        <authorList>
            <person name="Angelov A."/>
            <person name="Liebl S."/>
            <person name="Ballschmiter M."/>
            <person name="Bomeke M."/>
            <person name="Lehmann R."/>
            <person name="Liesegang H."/>
            <person name="Daniel R."/>
            <person name="Liebl W."/>
        </authorList>
    </citation>
    <scope>NUCLEOTIDE SEQUENCE [LARGE SCALE GENOMIC DNA]</scope>
    <source>
        <strain evidence="19">ATCC 49972 / DSM 6192 / RI 19.B1</strain>
    </source>
</reference>
<dbReference type="PANTHER" id="PTHR43445">
    <property type="entry name" value="UDP-N-ACETYLMURAMATE--L-ALANINE LIGASE-RELATED"/>
    <property type="match status" value="1"/>
</dbReference>
<dbReference type="GO" id="GO:0071555">
    <property type="term" value="P:cell wall organization"/>
    <property type="evidence" value="ECO:0007669"/>
    <property type="project" value="UniProtKB-KW"/>
</dbReference>
<accession>E0RT29</accession>
<name>E0RT29_WINT6</name>
<keyword evidence="5 14" id="KW-0436">Ligase</keyword>
<keyword evidence="10 14" id="KW-0573">Peptidoglycan synthesis</keyword>
<evidence type="ECO:0000256" key="12">
    <source>
        <dbReference type="ARBA" id="ARBA00023316"/>
    </source>
</evidence>
<evidence type="ECO:0000259" key="17">
    <source>
        <dbReference type="Pfam" id="PF08245"/>
    </source>
</evidence>
<keyword evidence="4 14" id="KW-0963">Cytoplasm</keyword>
<dbReference type="InterPro" id="IPR004101">
    <property type="entry name" value="Mur_ligase_C"/>
</dbReference>
<keyword evidence="12 14" id="KW-0961">Cell wall biogenesis/degradation</keyword>
<evidence type="ECO:0000256" key="7">
    <source>
        <dbReference type="ARBA" id="ARBA00022741"/>
    </source>
</evidence>
<evidence type="ECO:0000256" key="5">
    <source>
        <dbReference type="ARBA" id="ARBA00022598"/>
    </source>
</evidence>
<evidence type="ECO:0000259" key="16">
    <source>
        <dbReference type="Pfam" id="PF02875"/>
    </source>
</evidence>
<feature type="binding site" evidence="14">
    <location>
        <begin position="119"/>
        <end position="125"/>
    </location>
    <ligand>
        <name>ATP</name>
        <dbReference type="ChEBI" id="CHEBI:30616"/>
    </ligand>
</feature>
<dbReference type="PaxDb" id="665571-STHERM_c12250"/>
<protein>
    <recommendedName>
        <fullName evidence="3 14">UDP-N-acetylmuramate--L-alanine ligase</fullName>
        <ecNumber evidence="3 14">6.3.2.8</ecNumber>
    </recommendedName>
    <alternativeName>
        <fullName evidence="14">UDP-N-acetylmuramoyl-L-alanine synthetase</fullName>
    </alternativeName>
</protein>
<feature type="domain" description="Mur ligase N-terminal catalytic" evidence="15">
    <location>
        <begin position="16"/>
        <end position="112"/>
    </location>
</feature>
<dbReference type="Gene3D" id="3.90.190.20">
    <property type="entry name" value="Mur ligase, C-terminal domain"/>
    <property type="match status" value="1"/>
</dbReference>
<dbReference type="InterPro" id="IPR005758">
    <property type="entry name" value="UDP-N-AcMur_Ala_ligase_MurC"/>
</dbReference>
<dbReference type="GO" id="GO:0008360">
    <property type="term" value="P:regulation of cell shape"/>
    <property type="evidence" value="ECO:0007669"/>
    <property type="project" value="UniProtKB-KW"/>
</dbReference>
<dbReference type="Proteomes" id="UP000001296">
    <property type="component" value="Chromosome"/>
</dbReference>
<dbReference type="HOGENOM" id="CLU_028104_1_0_12"/>
<dbReference type="GO" id="GO:0005737">
    <property type="term" value="C:cytoplasm"/>
    <property type="evidence" value="ECO:0007669"/>
    <property type="project" value="UniProtKB-SubCell"/>
</dbReference>
<comment type="catalytic activity">
    <reaction evidence="13 14">
        <text>UDP-N-acetyl-alpha-D-muramate + L-alanine + ATP = UDP-N-acetyl-alpha-D-muramoyl-L-alanine + ADP + phosphate + H(+)</text>
        <dbReference type="Rhea" id="RHEA:23372"/>
        <dbReference type="ChEBI" id="CHEBI:15378"/>
        <dbReference type="ChEBI" id="CHEBI:30616"/>
        <dbReference type="ChEBI" id="CHEBI:43474"/>
        <dbReference type="ChEBI" id="CHEBI:57972"/>
        <dbReference type="ChEBI" id="CHEBI:70757"/>
        <dbReference type="ChEBI" id="CHEBI:83898"/>
        <dbReference type="ChEBI" id="CHEBI:456216"/>
        <dbReference type="EC" id="6.3.2.8"/>
    </reaction>
</comment>
<keyword evidence="8 14" id="KW-0067">ATP-binding</keyword>
<dbReference type="GO" id="GO:0009252">
    <property type="term" value="P:peptidoglycan biosynthetic process"/>
    <property type="evidence" value="ECO:0007669"/>
    <property type="project" value="UniProtKB-UniRule"/>
</dbReference>
<dbReference type="GO" id="GO:0051301">
    <property type="term" value="P:cell division"/>
    <property type="evidence" value="ECO:0007669"/>
    <property type="project" value="UniProtKB-KW"/>
</dbReference>
<dbReference type="InterPro" id="IPR050061">
    <property type="entry name" value="MurCDEF_pg_biosynth"/>
</dbReference>
<gene>
    <name evidence="14" type="primary">murC</name>
    <name evidence="18" type="ordered locus">STHERM_c12250</name>
</gene>
<comment type="pathway">
    <text evidence="2 14">Cell wall biogenesis; peptidoglycan biosynthesis.</text>
</comment>
<dbReference type="SUPFAM" id="SSF51984">
    <property type="entry name" value="MurCD N-terminal domain"/>
    <property type="match status" value="1"/>
</dbReference>
<dbReference type="SUPFAM" id="SSF53623">
    <property type="entry name" value="MurD-like peptide ligases, catalytic domain"/>
    <property type="match status" value="1"/>
</dbReference>
<dbReference type="AlphaFoldDB" id="E0RT29"/>
<evidence type="ECO:0000313" key="19">
    <source>
        <dbReference type="Proteomes" id="UP000001296"/>
    </source>
</evidence>
<dbReference type="GO" id="GO:0005524">
    <property type="term" value="F:ATP binding"/>
    <property type="evidence" value="ECO:0007669"/>
    <property type="project" value="UniProtKB-UniRule"/>
</dbReference>
<evidence type="ECO:0000256" key="10">
    <source>
        <dbReference type="ARBA" id="ARBA00022984"/>
    </source>
</evidence>